<gene>
    <name evidence="7" type="primary">ypmQ_1</name>
    <name evidence="7" type="ORF">Mame_02490</name>
</gene>
<dbReference type="Proteomes" id="UP000191135">
    <property type="component" value="Chromosome"/>
</dbReference>
<evidence type="ECO:0000313" key="8">
    <source>
        <dbReference type="Proteomes" id="UP000191135"/>
    </source>
</evidence>
<dbReference type="eggNOG" id="COG1999">
    <property type="taxonomic scope" value="Bacteria"/>
</dbReference>
<keyword evidence="3" id="KW-0479">Metal-binding</keyword>
<reference evidence="7 8" key="1">
    <citation type="submission" date="2017-03" db="EMBL/GenBank/DDBJ databases">
        <title>Foreign affairs: Plasmid Transfer between Roseobacters and Rhizobia.</title>
        <authorList>
            <person name="Bartling P."/>
            <person name="Bunk B."/>
            <person name="Overmann J."/>
            <person name="Brinkmann H."/>
            <person name="Petersen J."/>
        </authorList>
    </citation>
    <scope>NUCLEOTIDE SEQUENCE [LARGE SCALE GENOMIC DNA]</scope>
    <source>
        <strain evidence="7 8">MACL11</strain>
    </source>
</reference>
<feature type="transmembrane region" description="Helical" evidence="5">
    <location>
        <begin position="7"/>
        <end position="24"/>
    </location>
</feature>
<dbReference type="OrthoDB" id="9790194at2"/>
<evidence type="ECO:0000256" key="4">
    <source>
        <dbReference type="PIRSR" id="PIRSR603782-2"/>
    </source>
</evidence>
<name>A0A1U9Z299_9HYPH</name>
<dbReference type="InterPro" id="IPR003782">
    <property type="entry name" value="SCO1/SenC"/>
</dbReference>
<sequence>MKTFRRVLWASVAVICAVLIWLVYEIGETNEEMMNVPFGPSFQLTAGDGQPITEQALRDKPTALFFGFTHCPEVCPTTLYELNGWLNEVDPDGDRINAYWMSVDPERDRPETMERYLSNVSDRIEAISGDPDKVRAALDKFGIYYEKVPLDPDQPDGDYTMNHNASVFLLDDGGVLKGTIAYGESPDVAVKKLENLIN</sequence>
<dbReference type="PANTHER" id="PTHR12151">
    <property type="entry name" value="ELECTRON TRANSPORT PROTIN SCO1/SENC FAMILY MEMBER"/>
    <property type="match status" value="1"/>
</dbReference>
<dbReference type="GO" id="GO:0046872">
    <property type="term" value="F:metal ion binding"/>
    <property type="evidence" value="ECO:0007669"/>
    <property type="project" value="UniProtKB-KW"/>
</dbReference>
<keyword evidence="5" id="KW-0472">Membrane</keyword>
<accession>A0A1U9Z299</accession>
<organism evidence="7 8">
    <name type="scientific">Martelella mediterranea DSM 17316</name>
    <dbReference type="NCBI Taxonomy" id="1122214"/>
    <lineage>
        <taxon>Bacteria</taxon>
        <taxon>Pseudomonadati</taxon>
        <taxon>Pseudomonadota</taxon>
        <taxon>Alphaproteobacteria</taxon>
        <taxon>Hyphomicrobiales</taxon>
        <taxon>Aurantimonadaceae</taxon>
        <taxon>Martelella</taxon>
    </lineage>
</organism>
<dbReference type="RefSeq" id="WP_018067428.1">
    <property type="nucleotide sequence ID" value="NZ_AQWH01000041.1"/>
</dbReference>
<evidence type="ECO:0000313" key="7">
    <source>
        <dbReference type="EMBL" id="AQZ51817.1"/>
    </source>
</evidence>
<evidence type="ECO:0000256" key="1">
    <source>
        <dbReference type="ARBA" id="ARBA00010996"/>
    </source>
</evidence>
<keyword evidence="8" id="KW-1185">Reference proteome</keyword>
<dbReference type="Pfam" id="PF02630">
    <property type="entry name" value="SCO1-SenC"/>
    <property type="match status" value="1"/>
</dbReference>
<feature type="binding site" evidence="3">
    <location>
        <position position="75"/>
    </location>
    <ligand>
        <name>Cu cation</name>
        <dbReference type="ChEBI" id="CHEBI:23378"/>
    </ligand>
</feature>
<feature type="disulfide bond" description="Redox-active" evidence="4">
    <location>
        <begin position="71"/>
        <end position="75"/>
    </location>
</feature>
<proteinExistence type="inferred from homology"/>
<evidence type="ECO:0000256" key="3">
    <source>
        <dbReference type="PIRSR" id="PIRSR603782-1"/>
    </source>
</evidence>
<dbReference type="AlphaFoldDB" id="A0A1U9Z299"/>
<dbReference type="PROSITE" id="PS51352">
    <property type="entry name" value="THIOREDOXIN_2"/>
    <property type="match status" value="1"/>
</dbReference>
<keyword evidence="5" id="KW-0812">Transmembrane</keyword>
<dbReference type="PANTHER" id="PTHR12151:SF25">
    <property type="entry name" value="LINALOOL DEHYDRATASE_ISOMERASE DOMAIN-CONTAINING PROTEIN"/>
    <property type="match status" value="1"/>
</dbReference>
<dbReference type="InterPro" id="IPR013766">
    <property type="entry name" value="Thioredoxin_domain"/>
</dbReference>
<comment type="similarity">
    <text evidence="1">Belongs to the SCO1/2 family.</text>
</comment>
<dbReference type="KEGG" id="mmed:Mame_02490"/>
<evidence type="ECO:0000259" key="6">
    <source>
        <dbReference type="PROSITE" id="PS51352"/>
    </source>
</evidence>
<dbReference type="InterPro" id="IPR036249">
    <property type="entry name" value="Thioredoxin-like_sf"/>
</dbReference>
<dbReference type="SUPFAM" id="SSF52833">
    <property type="entry name" value="Thioredoxin-like"/>
    <property type="match status" value="1"/>
</dbReference>
<feature type="binding site" evidence="3">
    <location>
        <position position="163"/>
    </location>
    <ligand>
        <name>Cu cation</name>
        <dbReference type="ChEBI" id="CHEBI:23378"/>
    </ligand>
</feature>
<dbReference type="CDD" id="cd02968">
    <property type="entry name" value="SCO"/>
    <property type="match status" value="1"/>
</dbReference>
<keyword evidence="2 3" id="KW-0186">Copper</keyword>
<protein>
    <submittedName>
        <fullName evidence="7">BsSco</fullName>
    </submittedName>
</protein>
<dbReference type="STRING" id="1122214.Mame_02490"/>
<keyword evidence="4" id="KW-1015">Disulfide bond</keyword>
<dbReference type="EMBL" id="CP020330">
    <property type="protein sequence ID" value="AQZ51817.1"/>
    <property type="molecule type" value="Genomic_DNA"/>
</dbReference>
<feature type="domain" description="Thioredoxin" evidence="6">
    <location>
        <begin position="33"/>
        <end position="198"/>
    </location>
</feature>
<feature type="binding site" evidence="3">
    <location>
        <position position="71"/>
    </location>
    <ligand>
        <name>Cu cation</name>
        <dbReference type="ChEBI" id="CHEBI:23378"/>
    </ligand>
</feature>
<keyword evidence="5" id="KW-1133">Transmembrane helix</keyword>
<evidence type="ECO:0000256" key="2">
    <source>
        <dbReference type="ARBA" id="ARBA00023008"/>
    </source>
</evidence>
<dbReference type="Gene3D" id="3.40.30.10">
    <property type="entry name" value="Glutaredoxin"/>
    <property type="match status" value="1"/>
</dbReference>
<evidence type="ECO:0000256" key="5">
    <source>
        <dbReference type="SAM" id="Phobius"/>
    </source>
</evidence>